<feature type="compositionally biased region" description="Basic residues" evidence="1">
    <location>
        <begin position="210"/>
        <end position="221"/>
    </location>
</feature>
<reference evidence="3" key="1">
    <citation type="submission" date="2019-03" db="EMBL/GenBank/DDBJ databases">
        <title>Long read genome sequence of the mycoparasitic Pythium oligandrum ATCC 38472 isolated from sugarbeet rhizosphere.</title>
        <authorList>
            <person name="Gaulin E."/>
        </authorList>
    </citation>
    <scope>NUCLEOTIDE SEQUENCE</scope>
    <source>
        <strain evidence="3">ATCC 38472_TT</strain>
    </source>
</reference>
<feature type="domain" description="PX" evidence="2">
    <location>
        <begin position="21"/>
        <end position="199"/>
    </location>
</feature>
<sequence>MSMLTPSFHLESRALRPVAARIVSYGRTSKVEDPSIDKNTTLYVMRVARSGEEWFVARRYSEFRVLYDTLRSVLAKPHNHRSRSQPVKRKHVKQRMCPQCRELATHYGSVTFPRRFRLRSGLASSKDKIESSRVLELNEFLQLIIQMTQGLLASEDDDSDDEDEDDVTSWEAPEDEEPEDRCDALSLIRQFLMVKEHDQVESKTGGVPKPTRHPHQLHRRSSSGSSVTKLRVQEMDVRYKRQSSPPSPWMFPYIESRGDASPRMLDEDDDFHAMFLGDYALPADDAVIHIQGSETPSVHGHTPFRSTESMRVISRLR</sequence>
<dbReference type="PROSITE" id="PS50195">
    <property type="entry name" value="PX"/>
    <property type="match status" value="1"/>
</dbReference>
<dbReference type="Pfam" id="PF00787">
    <property type="entry name" value="PX"/>
    <property type="match status" value="1"/>
</dbReference>
<dbReference type="InterPro" id="IPR036871">
    <property type="entry name" value="PX_dom_sf"/>
</dbReference>
<accession>A0A8K1CT64</accession>
<dbReference type="Proteomes" id="UP000794436">
    <property type="component" value="Unassembled WGS sequence"/>
</dbReference>
<organism evidence="3 4">
    <name type="scientific">Pythium oligandrum</name>
    <name type="common">Mycoparasitic fungus</name>
    <dbReference type="NCBI Taxonomy" id="41045"/>
    <lineage>
        <taxon>Eukaryota</taxon>
        <taxon>Sar</taxon>
        <taxon>Stramenopiles</taxon>
        <taxon>Oomycota</taxon>
        <taxon>Peronosporomycetes</taxon>
        <taxon>Pythiales</taxon>
        <taxon>Pythiaceae</taxon>
        <taxon>Pythium</taxon>
    </lineage>
</organism>
<dbReference type="AlphaFoldDB" id="A0A8K1CT64"/>
<protein>
    <recommendedName>
        <fullName evidence="2">PX domain-containing protein</fullName>
    </recommendedName>
</protein>
<feature type="compositionally biased region" description="Acidic residues" evidence="1">
    <location>
        <begin position="154"/>
        <end position="180"/>
    </location>
</feature>
<proteinExistence type="predicted"/>
<dbReference type="SUPFAM" id="SSF64268">
    <property type="entry name" value="PX domain"/>
    <property type="match status" value="1"/>
</dbReference>
<dbReference type="GO" id="GO:0035091">
    <property type="term" value="F:phosphatidylinositol binding"/>
    <property type="evidence" value="ECO:0007669"/>
    <property type="project" value="InterPro"/>
</dbReference>
<evidence type="ECO:0000313" key="3">
    <source>
        <dbReference type="EMBL" id="TMW68171.1"/>
    </source>
</evidence>
<evidence type="ECO:0000313" key="4">
    <source>
        <dbReference type="Proteomes" id="UP000794436"/>
    </source>
</evidence>
<feature type="region of interest" description="Disordered" evidence="1">
    <location>
        <begin position="153"/>
        <end position="181"/>
    </location>
</feature>
<feature type="region of interest" description="Disordered" evidence="1">
    <location>
        <begin position="294"/>
        <end position="317"/>
    </location>
</feature>
<dbReference type="EMBL" id="SPLM01000003">
    <property type="protein sequence ID" value="TMW68171.1"/>
    <property type="molecule type" value="Genomic_DNA"/>
</dbReference>
<feature type="region of interest" description="Disordered" evidence="1">
    <location>
        <begin position="198"/>
        <end position="228"/>
    </location>
</feature>
<dbReference type="InterPro" id="IPR001683">
    <property type="entry name" value="PX_dom"/>
</dbReference>
<dbReference type="OrthoDB" id="63267at2759"/>
<gene>
    <name evidence="3" type="ORF">Poli38472_007843</name>
</gene>
<evidence type="ECO:0000256" key="1">
    <source>
        <dbReference type="SAM" id="MobiDB-lite"/>
    </source>
</evidence>
<comment type="caution">
    <text evidence="3">The sequence shown here is derived from an EMBL/GenBank/DDBJ whole genome shotgun (WGS) entry which is preliminary data.</text>
</comment>
<name>A0A8K1CT64_PYTOL</name>
<evidence type="ECO:0000259" key="2">
    <source>
        <dbReference type="PROSITE" id="PS50195"/>
    </source>
</evidence>
<keyword evidence="4" id="KW-1185">Reference proteome</keyword>
<dbReference type="Gene3D" id="3.30.1520.10">
    <property type="entry name" value="Phox-like domain"/>
    <property type="match status" value="1"/>
</dbReference>